<evidence type="ECO:0000256" key="3">
    <source>
        <dbReference type="ARBA" id="ARBA00022989"/>
    </source>
</evidence>
<sequence>MEIINDVLLFLPATIVAIGGLTVMMLDGYKARSRTIYTTTMVFLAIALIVASWDLLTQTPELIFSDMAGAGGTAAFGTFIVVFGTFFTVILTHDYLIGVKHNFPQVYPLLMFCTFGMIVLATANDLVTVFVGLETMSICLYALAGIIRDKRLGVESALKYFVMGAFSTGFFLYGITLLYGATGSTSLPVIGAYTDGGLIYWGGVAMLLVAFMFKVSAVPFHMWTPDVYTGSPTTITAYMSTAGKTASFVALVLILDRAMPFIAHDLTATFSIIALLTMILGNAVAMVQDNVKRMLAYSSIAHVGYLFVGLAAGSVAGYSAVLFYLLAYTFMNVGAFGVVAYYEKNHDVHFNNVESYAGLGYQRPIMGVLLSIFLFSLAGIPISAGFNAKYLVFAAGVDAGLISLVVVGVLASAASAYYYLRVMVYLYFREGKDSVTLMEPKKVYSYSLVFLAFLTLYFGVVPGGVTEMIFGYFSDSMLTATAP</sequence>
<comment type="subunit">
    <text evidence="5">NDH-1 is composed of 14 different subunits. Subunits NuoA, H, J, K, L, M, N constitute the membrane sector of the complex.</text>
</comment>
<evidence type="ECO:0000256" key="1">
    <source>
        <dbReference type="ARBA" id="ARBA00004127"/>
    </source>
</evidence>
<feature type="transmembrane region" description="Helical" evidence="5">
    <location>
        <begin position="199"/>
        <end position="223"/>
    </location>
</feature>
<dbReference type="PRINTS" id="PR01434">
    <property type="entry name" value="NADHDHGNASE5"/>
</dbReference>
<feature type="transmembrane region" description="Helical" evidence="5">
    <location>
        <begin position="363"/>
        <end position="384"/>
    </location>
</feature>
<dbReference type="EC" id="7.1.1.-" evidence="5"/>
<proteinExistence type="inferred from homology"/>
<dbReference type="EMBL" id="CP027806">
    <property type="protein sequence ID" value="AXJ01919.1"/>
    <property type="molecule type" value="Genomic_DNA"/>
</dbReference>
<evidence type="ECO:0000256" key="5">
    <source>
        <dbReference type="HAMAP-Rule" id="MF_00445"/>
    </source>
</evidence>
<keyword evidence="4 5" id="KW-0472">Membrane</keyword>
<dbReference type="OrthoDB" id="9811718at2"/>
<keyword evidence="5" id="KW-1278">Translocase</keyword>
<dbReference type="GO" id="GO:0042773">
    <property type="term" value="P:ATP synthesis coupled electron transport"/>
    <property type="evidence" value="ECO:0007669"/>
    <property type="project" value="InterPro"/>
</dbReference>
<evidence type="ECO:0000256" key="2">
    <source>
        <dbReference type="ARBA" id="ARBA00022692"/>
    </source>
</evidence>
<feature type="transmembrane region" description="Helical" evidence="5">
    <location>
        <begin position="103"/>
        <end position="123"/>
    </location>
</feature>
<keyword evidence="3 5" id="KW-1133">Transmembrane helix</keyword>
<keyword evidence="8" id="KW-0560">Oxidoreductase</keyword>
<feature type="transmembrane region" description="Helical" evidence="5">
    <location>
        <begin position="294"/>
        <end position="315"/>
    </location>
</feature>
<evidence type="ECO:0000259" key="7">
    <source>
        <dbReference type="Pfam" id="PF00361"/>
    </source>
</evidence>
<name>A0A345UN67_9BACT</name>
<dbReference type="NCBIfam" id="TIGR01770">
    <property type="entry name" value="NDH_I_N"/>
    <property type="match status" value="1"/>
</dbReference>
<comment type="function">
    <text evidence="5">NDH-1 shuttles electrons from NADH, via FMN and iron-sulfur (Fe-S) centers, to quinones in the respiratory chain. The immediate electron acceptor for the enzyme in this species is believed to be ubiquinone. Couples the redox reaction to proton translocation (for every two electrons transferred, four hydrogen ions are translocated across the cytoplasmic membrane), and thus conserves the redox energy in a proton gradient.</text>
</comment>
<comment type="catalytic activity">
    <reaction evidence="5">
        <text>a quinone + NADH + 5 H(+)(in) = a quinol + NAD(+) + 4 H(+)(out)</text>
        <dbReference type="Rhea" id="RHEA:57888"/>
        <dbReference type="ChEBI" id="CHEBI:15378"/>
        <dbReference type="ChEBI" id="CHEBI:24646"/>
        <dbReference type="ChEBI" id="CHEBI:57540"/>
        <dbReference type="ChEBI" id="CHEBI:57945"/>
        <dbReference type="ChEBI" id="CHEBI:132124"/>
    </reaction>
</comment>
<feature type="transmembrane region" description="Helical" evidence="5">
    <location>
        <begin position="6"/>
        <end position="24"/>
    </location>
</feature>
<evidence type="ECO:0000313" key="9">
    <source>
        <dbReference type="Proteomes" id="UP000254808"/>
    </source>
</evidence>
<dbReference type="PANTHER" id="PTHR22773">
    <property type="entry name" value="NADH DEHYDROGENASE"/>
    <property type="match status" value="1"/>
</dbReference>
<dbReference type="Proteomes" id="UP000254808">
    <property type="component" value="Chromosome"/>
</dbReference>
<comment type="similarity">
    <text evidence="5">Belongs to the complex I subunit 2 family.</text>
</comment>
<feature type="transmembrane region" description="Helical" evidence="5">
    <location>
        <begin position="390"/>
        <end position="420"/>
    </location>
</feature>
<keyword evidence="5" id="KW-0813">Transport</keyword>
<dbReference type="Pfam" id="PF00361">
    <property type="entry name" value="Proton_antipo_M"/>
    <property type="match status" value="1"/>
</dbReference>
<keyword evidence="9" id="KW-1185">Reference proteome</keyword>
<comment type="subcellular location">
    <subcellularLocation>
        <location evidence="5">Cell membrane</location>
        <topology evidence="5">Multi-pass membrane protein</topology>
    </subcellularLocation>
    <subcellularLocation>
        <location evidence="1">Endomembrane system</location>
        <topology evidence="1">Multi-pass membrane protein</topology>
    </subcellularLocation>
    <subcellularLocation>
        <location evidence="6">Membrane</location>
        <topology evidence="6">Multi-pass membrane protein</topology>
    </subcellularLocation>
</comment>
<dbReference type="AlphaFoldDB" id="A0A345UN67"/>
<keyword evidence="5" id="KW-1003">Cell membrane</keyword>
<dbReference type="KEGG" id="cprv:CYPRO_2677"/>
<feature type="transmembrane region" description="Helical" evidence="5">
    <location>
        <begin position="267"/>
        <end position="287"/>
    </location>
</feature>
<feature type="transmembrane region" description="Helical" evidence="5">
    <location>
        <begin position="448"/>
        <end position="473"/>
    </location>
</feature>
<gene>
    <name evidence="5" type="primary">nuoN</name>
    <name evidence="8" type="ORF">CYPRO_2677</name>
</gene>
<feature type="transmembrane region" description="Helical" evidence="5">
    <location>
        <begin position="321"/>
        <end position="342"/>
    </location>
</feature>
<feature type="transmembrane region" description="Helical" evidence="5">
    <location>
        <begin position="36"/>
        <end position="56"/>
    </location>
</feature>
<keyword evidence="5" id="KW-0520">NAD</keyword>
<keyword evidence="2 5" id="KW-0812">Transmembrane</keyword>
<dbReference type="GO" id="GO:0012505">
    <property type="term" value="C:endomembrane system"/>
    <property type="evidence" value="ECO:0007669"/>
    <property type="project" value="UniProtKB-SubCell"/>
</dbReference>
<organism evidence="8 9">
    <name type="scientific">Cyclonatronum proteinivorum</name>
    <dbReference type="NCBI Taxonomy" id="1457365"/>
    <lineage>
        <taxon>Bacteria</taxon>
        <taxon>Pseudomonadati</taxon>
        <taxon>Balneolota</taxon>
        <taxon>Balneolia</taxon>
        <taxon>Balneolales</taxon>
        <taxon>Cyclonatronaceae</taxon>
        <taxon>Cyclonatronum</taxon>
    </lineage>
</organism>
<reference evidence="8 9" key="1">
    <citation type="submission" date="2018-03" db="EMBL/GenBank/DDBJ databases">
        <title>Phenotypic and genomic properties of Cyclonatronum proteinivorum gen. nov., sp. nov., a haloalkaliphilic bacteroidete from soda lakes possessing Na+-translocating rhodopsin.</title>
        <authorList>
            <person name="Toshchakov S.V."/>
            <person name="Korzhenkov A."/>
            <person name="Samarov N.I."/>
            <person name="Kublanov I.V."/>
            <person name="Muntyan M.S."/>
            <person name="Sorokin D.Y."/>
        </authorList>
    </citation>
    <scope>NUCLEOTIDE SEQUENCE [LARGE SCALE GENOMIC DNA]</scope>
    <source>
        <strain evidence="8 9">Omega</strain>
    </source>
</reference>
<dbReference type="GO" id="GO:0050136">
    <property type="term" value="F:NADH dehydrogenase (quinone) (non-electrogenic) activity"/>
    <property type="evidence" value="ECO:0007669"/>
    <property type="project" value="UniProtKB-UniRule"/>
</dbReference>
<feature type="domain" description="NADH:quinone oxidoreductase/Mrp antiporter transmembrane" evidence="7">
    <location>
        <begin position="123"/>
        <end position="412"/>
    </location>
</feature>
<keyword evidence="5" id="KW-0830">Ubiquinone</keyword>
<evidence type="ECO:0000256" key="4">
    <source>
        <dbReference type="ARBA" id="ARBA00023136"/>
    </source>
</evidence>
<dbReference type="GO" id="GO:0005886">
    <property type="term" value="C:plasma membrane"/>
    <property type="evidence" value="ECO:0007669"/>
    <property type="project" value="UniProtKB-SubCell"/>
</dbReference>
<feature type="transmembrane region" description="Helical" evidence="5">
    <location>
        <begin position="160"/>
        <end position="179"/>
    </location>
</feature>
<dbReference type="RefSeq" id="WP_114985062.1">
    <property type="nucleotide sequence ID" value="NZ_CP027806.1"/>
</dbReference>
<feature type="transmembrane region" description="Helical" evidence="5">
    <location>
        <begin position="235"/>
        <end position="255"/>
    </location>
</feature>
<evidence type="ECO:0000313" key="8">
    <source>
        <dbReference type="EMBL" id="AXJ01919.1"/>
    </source>
</evidence>
<evidence type="ECO:0000256" key="6">
    <source>
        <dbReference type="RuleBase" id="RU000320"/>
    </source>
</evidence>
<dbReference type="InterPro" id="IPR001750">
    <property type="entry name" value="ND/Mrp_TM"/>
</dbReference>
<feature type="transmembrane region" description="Helical" evidence="5">
    <location>
        <begin position="129"/>
        <end position="148"/>
    </location>
</feature>
<dbReference type="InterPro" id="IPR010096">
    <property type="entry name" value="NADH-Q_OxRdtase_suN/2"/>
</dbReference>
<keyword evidence="5" id="KW-0874">Quinone</keyword>
<dbReference type="GO" id="GO:0008137">
    <property type="term" value="F:NADH dehydrogenase (ubiquinone) activity"/>
    <property type="evidence" value="ECO:0007669"/>
    <property type="project" value="InterPro"/>
</dbReference>
<accession>A0A345UN67</accession>
<protein>
    <recommendedName>
        <fullName evidence="5">NADH-quinone oxidoreductase subunit N</fullName>
        <ecNumber evidence="5">7.1.1.-</ecNumber>
    </recommendedName>
    <alternativeName>
        <fullName evidence="5">NADH dehydrogenase I subunit N</fullName>
    </alternativeName>
    <alternativeName>
        <fullName evidence="5">NDH-1 subunit N</fullName>
    </alternativeName>
</protein>
<dbReference type="HAMAP" id="MF_00445">
    <property type="entry name" value="NDH1_NuoN_1"/>
    <property type="match status" value="1"/>
</dbReference>
<feature type="transmembrane region" description="Helical" evidence="5">
    <location>
        <begin position="68"/>
        <end position="91"/>
    </location>
</feature>
<dbReference type="GO" id="GO:0048038">
    <property type="term" value="F:quinone binding"/>
    <property type="evidence" value="ECO:0007669"/>
    <property type="project" value="UniProtKB-KW"/>
</dbReference>